<feature type="signal peptide" evidence="3">
    <location>
        <begin position="1"/>
        <end position="25"/>
    </location>
</feature>
<feature type="domain" description="HYR" evidence="4">
    <location>
        <begin position="1466"/>
        <end position="1550"/>
    </location>
</feature>
<dbReference type="EMBL" id="BKCF01000001">
    <property type="protein sequence ID" value="GEQ85771.1"/>
    <property type="molecule type" value="Genomic_DNA"/>
</dbReference>
<organism evidence="5 6">
    <name type="scientific">Patiriisocius marinistellae</name>
    <dbReference type="NCBI Taxonomy" id="2494560"/>
    <lineage>
        <taxon>Bacteria</taxon>
        <taxon>Pseudomonadati</taxon>
        <taxon>Bacteroidota</taxon>
        <taxon>Flavobacteriia</taxon>
        <taxon>Flavobacteriales</taxon>
        <taxon>Flavobacteriaceae</taxon>
        <taxon>Patiriisocius</taxon>
    </lineage>
</organism>
<keyword evidence="2" id="KW-0677">Repeat</keyword>
<feature type="chain" id="PRO_5023827992" description="HYR domain-containing protein" evidence="3">
    <location>
        <begin position="26"/>
        <end position="1640"/>
    </location>
</feature>
<evidence type="ECO:0000313" key="5">
    <source>
        <dbReference type="EMBL" id="GEQ85771.1"/>
    </source>
</evidence>
<keyword evidence="6" id="KW-1185">Reference proteome</keyword>
<feature type="domain" description="HYR" evidence="4">
    <location>
        <begin position="743"/>
        <end position="825"/>
    </location>
</feature>
<evidence type="ECO:0000256" key="3">
    <source>
        <dbReference type="SAM" id="SignalP"/>
    </source>
</evidence>
<dbReference type="Pfam" id="PF18962">
    <property type="entry name" value="Por_Secre_tail"/>
    <property type="match status" value="1"/>
</dbReference>
<dbReference type="InterPro" id="IPR011043">
    <property type="entry name" value="Gal_Oxase/kelch_b-propeller"/>
</dbReference>
<evidence type="ECO:0000256" key="2">
    <source>
        <dbReference type="ARBA" id="ARBA00022737"/>
    </source>
</evidence>
<accession>A0A5J4G186</accession>
<dbReference type="InterPro" id="IPR026444">
    <property type="entry name" value="Secre_tail"/>
</dbReference>
<protein>
    <recommendedName>
        <fullName evidence="4">HYR domain-containing protein</fullName>
    </recommendedName>
</protein>
<dbReference type="OrthoDB" id="1403372at2"/>
<name>A0A5J4G186_9FLAO</name>
<evidence type="ECO:0000259" key="4">
    <source>
        <dbReference type="PROSITE" id="PS50825"/>
    </source>
</evidence>
<dbReference type="PANTHER" id="PTHR24273">
    <property type="entry name" value="FI04643P-RELATED"/>
    <property type="match status" value="1"/>
</dbReference>
<dbReference type="PROSITE" id="PS50825">
    <property type="entry name" value="HYR"/>
    <property type="match status" value="3"/>
</dbReference>
<dbReference type="Proteomes" id="UP000326994">
    <property type="component" value="Unassembled WGS sequence"/>
</dbReference>
<sequence length="1640" mass="170757">MKHLSLFLLLNILFPFISVSQYVQLGDDIDGESFGDFSGWSCTLSSNGDVLCVGEQYNNEGGPTSGSGANFGQVRCYRWNGTAWVALGDETHGEVTNDNFGGDIEMNLNGTRYAASATGAVTGYVRVYGYTGLIWQLIDNEIVAQNSGNSFGADISMNGPGNIVAIGEPRDDTNGSDSGRVHIYINASNTWQLRGTPINGEGAGYRSGTSVSINNNGSTVAIGAINDDSSPGQDGAVRIYDFDGTSWIQRGSAIYGGTDTNAFGSDVSINNNGNVVAIGDPGSNAGGGGSSSGLTQVYEFNGTDWVQRGQSLFGVNTSDNFGTSVSLDGDGNTLLVGGDGSSFSDPGYVKFYEYDGTTWVQVGATIVAENTGQTQSQYFGHATAISNDGLTGAVGDYYNQNDGDTFPIPKGSTRAYRRDPSATQDPVAICQDITVFLDINGMATIVPADIDNGSSDAEGPVTLSIDLNTFTCANLGANTVTLTVTDNESNTATCQSTVTVIDNIPPTINCPANQNGTTDANCEFILQDYTGLGVTSDNCRNVTTTQDPLPGTAIGTGITTITLTADDGSNSFTCVFEILIEDTTNPIANCIAPFTLDLDASGMATITVADIDNGSSDACGITSQVDITDFSCADIGDNTVTLTVTDSNGNSSICTTIVTIEDPLNSCNLPPVANCQDVIVSEDSNCQGNATASDFDNGSFDPEGQPVTITVSPVGPYSLGVTTVTLFVDDGVSTSSCTATITVNDATPPTITCPLNITESADNNCGFILPDYTSMATAMDNCSPIMVTQSPPPGTTIMAGMNTITLTASDGNSTADCTFIVDVIDDTPPAVICNDITVQLDNTGSVTITAADVSSASSDNCSVASVTIDNDTFNCSNIGLNNILITITDTSGNISTCNAIVTVEDNIGPSAICQNITVFLDATGMATITPLDINNGSTDNCEIDNYAIDITTFDCTNIGDNTVTLFVSDINGNTSSCTSTVTVIDDFAPMITCPNTITESADGNCTLILPDYTSMATVMDNCSFISVTQSPVPGTAVIIGVNMITLTASDGNSTADCTFIVDVIDNTPPAVICNDFTVQLDSTGNATITAADVASGSTDNCTIDTILLDNDTFDCSNVGSNNVTVTVTDTSGNTSTCTSIVTVEDMVIPSALCQNITVSLDSTGSVTILPQDIDNGSSDNCAIDTYALDIDTFDCSNLGENTVILTVTDVNGNSSTCNAMVTVEETEIPTAVCQNITVALDATGVASITAAELDGGSTDNCGNITTTIDIDTFTCDNLGTNEVTLIVEDINGNVNTCIAIVTIVDETAPTAACLNITVELDGNGMAVIEASDIDNGSTDTCGITNIDIDTFFFDCSNLGENIVTLTVTDDSGNQSSCESTVTVIGTSAVQAICQNITVPLGQDGTMTINPINVYGGNLDVSCPETVFSLDRDTFTCNDIGQQITITLTATDNNGNTTSCLAQVNVVDSLAPIVTCPENQTVISTGPYELPDYFAIGEATAVDNCTTPITIFDQDPSPGTLLEQGTYTITLMAEDSYGFEGDCEFILVVDDVLGTSEILKEISSIGLYPNPADNLVSLNNPSKIQVNLITIYDIIGRLIITENIKNGTFEKTIDISTLQSGNYLVMLQTEIGKFTIQLIKE</sequence>
<comment type="caution">
    <text evidence="5">The sequence shown here is derived from an EMBL/GenBank/DDBJ whole genome shotgun (WGS) entry which is preliminary data.</text>
</comment>
<reference evidence="5 6" key="1">
    <citation type="submission" date="2019-08" db="EMBL/GenBank/DDBJ databases">
        <title>Ulvibacter marinistellae sp. nov., isolated from a starfish, Patiria pectinifera.</title>
        <authorList>
            <person name="Kawano K."/>
            <person name="Ushijima N."/>
            <person name="Kihara M."/>
            <person name="Itoh H."/>
        </authorList>
    </citation>
    <scope>NUCLEOTIDE SEQUENCE [LARGE SCALE GENOMIC DNA]</scope>
    <source>
        <strain evidence="5 6">KK4</strain>
    </source>
</reference>
<evidence type="ECO:0000313" key="6">
    <source>
        <dbReference type="Proteomes" id="UP000326994"/>
    </source>
</evidence>
<dbReference type="RefSeq" id="WP_151893669.1">
    <property type="nucleotide sequence ID" value="NZ_BKCF01000001.1"/>
</dbReference>
<dbReference type="NCBIfam" id="TIGR04183">
    <property type="entry name" value="Por_Secre_tail"/>
    <property type="match status" value="1"/>
</dbReference>
<keyword evidence="1 3" id="KW-0732">Signal</keyword>
<evidence type="ECO:0000256" key="1">
    <source>
        <dbReference type="ARBA" id="ARBA00022729"/>
    </source>
</evidence>
<proteinExistence type="predicted"/>
<dbReference type="SUPFAM" id="SSF50965">
    <property type="entry name" value="Galactose oxidase, central domain"/>
    <property type="match status" value="1"/>
</dbReference>
<feature type="domain" description="HYR" evidence="4">
    <location>
        <begin position="1064"/>
        <end position="1145"/>
    </location>
</feature>
<dbReference type="PANTHER" id="PTHR24273:SF32">
    <property type="entry name" value="HYALIN"/>
    <property type="match status" value="1"/>
</dbReference>
<dbReference type="Gene3D" id="2.60.40.10">
    <property type="entry name" value="Immunoglobulins"/>
    <property type="match status" value="2"/>
</dbReference>
<gene>
    <name evidence="5" type="ORF">ULMS_12790</name>
</gene>
<dbReference type="InterPro" id="IPR003410">
    <property type="entry name" value="HYR_dom"/>
</dbReference>
<dbReference type="InterPro" id="IPR013783">
    <property type="entry name" value="Ig-like_fold"/>
</dbReference>
<dbReference type="Pfam" id="PF02494">
    <property type="entry name" value="HYR"/>
    <property type="match status" value="1"/>
</dbReference>